<dbReference type="InterPro" id="IPR036397">
    <property type="entry name" value="RNaseH_sf"/>
</dbReference>
<dbReference type="GO" id="GO:0006259">
    <property type="term" value="P:DNA metabolic process"/>
    <property type="evidence" value="ECO:0007669"/>
    <property type="project" value="UniProtKB-ARBA"/>
</dbReference>
<evidence type="ECO:0000313" key="5">
    <source>
        <dbReference type="Proteomes" id="UP001161408"/>
    </source>
</evidence>
<dbReference type="GO" id="GO:0003676">
    <property type="term" value="F:nucleic acid binding"/>
    <property type="evidence" value="ECO:0007669"/>
    <property type="project" value="InterPro"/>
</dbReference>
<keyword evidence="2" id="KW-0378">Hydrolase</keyword>
<reference evidence="4" key="2">
    <citation type="submission" date="2023-01" db="EMBL/GenBank/DDBJ databases">
        <title>Draft genome sequence of Pseudoalteromonas tetraodonis strain NBRC 103034.</title>
        <authorList>
            <person name="Sun Q."/>
            <person name="Mori K."/>
        </authorList>
    </citation>
    <scope>NUCLEOTIDE SEQUENCE</scope>
    <source>
        <strain evidence="4">NBRC 103034</strain>
    </source>
</reference>
<keyword evidence="2" id="KW-0269">Exonuclease</keyword>
<sequence length="179" mass="20491">MKLFDPSLRINLNRQNFELDEFIMIDVEASGLRHSSYPVEVAFASSTAAQANFLIKPTSEWLEKGEWDKNAEKLHGLSQQQLLQHGDNIVNVAQQLNKYLCGKLVLCNDLTYDGAWLSQLFKAANTSVTFHLMDLSALFDFWGEQKTKVFKEEYGKTLNTNEHRALPDAKRFVETYQAL</sequence>
<reference evidence="4" key="1">
    <citation type="journal article" date="2014" name="Int. J. Syst. Evol. Microbiol.">
        <title>Complete genome sequence of Corynebacterium casei LMG S-19264T (=DSM 44701T), isolated from a smear-ripened cheese.</title>
        <authorList>
            <consortium name="US DOE Joint Genome Institute (JGI-PGF)"/>
            <person name="Walter F."/>
            <person name="Albersmeier A."/>
            <person name="Kalinowski J."/>
            <person name="Ruckert C."/>
        </authorList>
    </citation>
    <scope>NUCLEOTIDE SEQUENCE</scope>
    <source>
        <strain evidence="4">NBRC 103034</strain>
    </source>
</reference>
<dbReference type="SUPFAM" id="SSF53098">
    <property type="entry name" value="Ribonuclease H-like"/>
    <property type="match status" value="1"/>
</dbReference>
<feature type="domain" description="Exonuclease" evidence="3">
    <location>
        <begin position="23"/>
        <end position="174"/>
    </location>
</feature>
<dbReference type="RefSeq" id="WP_096038881.1">
    <property type="nucleotide sequence ID" value="NZ_BJXY01000034.1"/>
</dbReference>
<comment type="caution">
    <text evidence="4">The sequence shown here is derived from an EMBL/GenBank/DDBJ whole genome shotgun (WGS) entry which is preliminary data.</text>
</comment>
<evidence type="ECO:0000256" key="2">
    <source>
        <dbReference type="ARBA" id="ARBA00022839"/>
    </source>
</evidence>
<dbReference type="AlphaFoldDB" id="A0AA37S1Z0"/>
<proteinExistence type="predicted"/>
<organism evidence="4 5">
    <name type="scientific">Pseudoalteromonas tetraodonis GFC</name>
    <dbReference type="NCBI Taxonomy" id="1315271"/>
    <lineage>
        <taxon>Bacteria</taxon>
        <taxon>Pseudomonadati</taxon>
        <taxon>Pseudomonadota</taxon>
        <taxon>Gammaproteobacteria</taxon>
        <taxon>Alteromonadales</taxon>
        <taxon>Pseudoalteromonadaceae</taxon>
        <taxon>Pseudoalteromonas</taxon>
    </lineage>
</organism>
<evidence type="ECO:0000259" key="3">
    <source>
        <dbReference type="Pfam" id="PF00929"/>
    </source>
</evidence>
<accession>A0AA37S1Z0</accession>
<dbReference type="GO" id="GO:0004527">
    <property type="term" value="F:exonuclease activity"/>
    <property type="evidence" value="ECO:0007669"/>
    <property type="project" value="UniProtKB-KW"/>
</dbReference>
<dbReference type="Pfam" id="PF00929">
    <property type="entry name" value="RNase_T"/>
    <property type="match status" value="1"/>
</dbReference>
<dbReference type="EMBL" id="BSNE01000011">
    <property type="protein sequence ID" value="GLQ02648.1"/>
    <property type="molecule type" value="Genomic_DNA"/>
</dbReference>
<dbReference type="InterPro" id="IPR013520">
    <property type="entry name" value="Ribonucl_H"/>
</dbReference>
<dbReference type="Proteomes" id="UP001161408">
    <property type="component" value="Unassembled WGS sequence"/>
</dbReference>
<name>A0AA37S1Z0_9GAMM</name>
<evidence type="ECO:0000313" key="4">
    <source>
        <dbReference type="EMBL" id="GLQ02648.1"/>
    </source>
</evidence>
<evidence type="ECO:0000256" key="1">
    <source>
        <dbReference type="ARBA" id="ARBA00022722"/>
    </source>
</evidence>
<keyword evidence="1" id="KW-0540">Nuclease</keyword>
<gene>
    <name evidence="4" type="ORF">GCM10007914_15290</name>
</gene>
<protein>
    <recommendedName>
        <fullName evidence="3">Exonuclease domain-containing protein</fullName>
    </recommendedName>
</protein>
<keyword evidence="5" id="KW-1185">Reference proteome</keyword>
<dbReference type="InterPro" id="IPR012337">
    <property type="entry name" value="RNaseH-like_sf"/>
</dbReference>
<dbReference type="Gene3D" id="3.30.420.10">
    <property type="entry name" value="Ribonuclease H-like superfamily/Ribonuclease H"/>
    <property type="match status" value="1"/>
</dbReference>